<evidence type="ECO:0000313" key="12">
    <source>
        <dbReference type="EMBL" id="MIV44507.1"/>
    </source>
</evidence>
<comment type="subcellular location">
    <subcellularLocation>
        <location evidence="1">Cell membrane</location>
        <topology evidence="1">Multi-pass membrane protein</topology>
    </subcellularLocation>
</comment>
<evidence type="ECO:0000313" key="15">
    <source>
        <dbReference type="EMBL" id="MMS78567.1"/>
    </source>
</evidence>
<evidence type="ECO:0000256" key="1">
    <source>
        <dbReference type="ARBA" id="ARBA00004651"/>
    </source>
</evidence>
<keyword evidence="7 9" id="KW-0472">Membrane</keyword>
<evidence type="ECO:0000256" key="3">
    <source>
        <dbReference type="ARBA" id="ARBA00021069"/>
    </source>
</evidence>
<reference evidence="10" key="3">
    <citation type="submission" date="2018-08" db="EMBL/GenBank/DDBJ databases">
        <authorList>
            <consortium name="GenomeTrakr network: Whole genome sequencing for foodborne pathogen traceback"/>
        </authorList>
    </citation>
    <scope>NUCLEOTIDE SEQUENCE [LARGE SCALE GENOMIC DNA]</scope>
    <source>
        <strain evidence="12">CFSAN048114</strain>
        <strain evidence="11">FLUFL-1338</strain>
        <strain evidence="10">FLUFL-367</strain>
    </source>
</reference>
<reference evidence="13" key="4">
    <citation type="submission" date="2018-10" db="EMBL/GenBank/DDBJ databases">
        <authorList>
            <consortium name="PulseNet: The National Subtyping Network for Foodborne Disease Surveillance"/>
            <person name="Tarr C.L."/>
            <person name="Trees E."/>
            <person name="Katz L.S."/>
            <person name="Carleton-Romer H.A."/>
            <person name="Stroika S."/>
            <person name="Kucerova Z."/>
            <person name="Roache K.F."/>
            <person name="Sabol A.L."/>
            <person name="Besser J."/>
            <person name="Gerner-Smidt P."/>
        </authorList>
    </citation>
    <scope>NUCLEOTIDE SEQUENCE [LARGE SCALE GENOMIC DNA]</scope>
    <source>
        <strain evidence="14">PNUSAS038541</strain>
        <strain evidence="15">PNUSAS052121</strain>
        <strain evidence="13">PNUSAS056479</strain>
    </source>
</reference>
<evidence type="ECO:0000256" key="8">
    <source>
        <dbReference type="ARBA" id="ARBA00045636"/>
    </source>
</evidence>
<dbReference type="GO" id="GO:0022857">
    <property type="term" value="F:transmembrane transporter activity"/>
    <property type="evidence" value="ECO:0007669"/>
    <property type="project" value="InterPro"/>
</dbReference>
<feature type="transmembrane region" description="Helical" evidence="9">
    <location>
        <begin position="351"/>
        <end position="374"/>
    </location>
</feature>
<dbReference type="Proteomes" id="UP000839530">
    <property type="component" value="Unassembled WGS sequence"/>
</dbReference>
<feature type="transmembrane region" description="Helical" evidence="9">
    <location>
        <begin position="386"/>
        <end position="405"/>
    </location>
</feature>
<feature type="transmembrane region" description="Helical" evidence="9">
    <location>
        <begin position="192"/>
        <end position="213"/>
    </location>
</feature>
<gene>
    <name evidence="17" type="primary">adiC_1</name>
    <name evidence="12" type="ORF">A7E06_13450</name>
    <name evidence="16" type="ORF">A7S51_17640</name>
    <name evidence="15" type="ORF">D9O31_19000</name>
    <name evidence="14" type="ORF">EAK82_26495</name>
    <name evidence="13" type="ORF">EBH50_27130</name>
    <name evidence="11" type="ORF">KO51_22680</name>
    <name evidence="17" type="ORF">NCTC6385_00912</name>
    <name evidence="10" type="ORF">NL99_24525</name>
</gene>
<dbReference type="Proteomes" id="UP000885392">
    <property type="component" value="Unassembled WGS sequence"/>
</dbReference>
<comment type="function">
    <text evidence="8">Major component of the acid-resistance (AR) system allowing enteric pathogens to survive the acidic environment in the stomach. Exchanges extracellular arginine for its intracellular decarboxylation product agmatine (Agm) thereby expelling intracellular protons. Probably undergoes several conformational states in order to translocate the substrate across the membrane; keeps the substrate accessible to only 1 side of the membrane at a time by opening and closing 3 membrane-internal gates.</text>
</comment>
<evidence type="ECO:0000256" key="7">
    <source>
        <dbReference type="ARBA" id="ARBA00023136"/>
    </source>
</evidence>
<comment type="similarity">
    <text evidence="2">Belongs to the amino acid-polyamine-organocation (APC) superfamily. Basic amino acid/polyamine antiporter (APA) (TC 2.A.3.2) family.</text>
</comment>
<name>A0A1S0ZUP1_SALER</name>
<dbReference type="Proteomes" id="UP000839526">
    <property type="component" value="Unassembled WGS sequence"/>
</dbReference>
<feature type="transmembrane region" description="Helical" evidence="9">
    <location>
        <begin position="90"/>
        <end position="115"/>
    </location>
</feature>
<organism evidence="16">
    <name type="scientific">Salmonella enterica</name>
    <name type="common">Salmonella choleraesuis</name>
    <dbReference type="NCBI Taxonomy" id="28901"/>
    <lineage>
        <taxon>Bacteria</taxon>
        <taxon>Pseudomonadati</taxon>
        <taxon>Pseudomonadota</taxon>
        <taxon>Gammaproteobacteria</taxon>
        <taxon>Enterobacterales</taxon>
        <taxon>Enterobacteriaceae</taxon>
        <taxon>Salmonella</taxon>
    </lineage>
</organism>
<dbReference type="EMBL" id="AAACVH010000062">
    <property type="protein sequence ID" value="EAA8668043.1"/>
    <property type="molecule type" value="Genomic_DNA"/>
</dbReference>
<dbReference type="Proteomes" id="UP000866740">
    <property type="component" value="Unassembled WGS sequence"/>
</dbReference>
<evidence type="ECO:0000313" key="13">
    <source>
        <dbReference type="EMBL" id="MLE33497.1"/>
    </source>
</evidence>
<dbReference type="EMBL" id="RUTY01000056">
    <property type="protein sequence ID" value="MLE33497.1"/>
    <property type="molecule type" value="Genomic_DNA"/>
</dbReference>
<feature type="transmembrane region" description="Helical" evidence="9">
    <location>
        <begin position="276"/>
        <end position="295"/>
    </location>
</feature>
<evidence type="ECO:0000256" key="4">
    <source>
        <dbReference type="ARBA" id="ARBA00022475"/>
    </source>
</evidence>
<evidence type="ECO:0000313" key="11">
    <source>
        <dbReference type="EMBL" id="MIK94242.1"/>
    </source>
</evidence>
<feature type="transmembrane region" description="Helical" evidence="9">
    <location>
        <begin position="326"/>
        <end position="345"/>
    </location>
</feature>
<dbReference type="Proteomes" id="UP000254463">
    <property type="component" value="Unassembled WGS sequence"/>
</dbReference>
<dbReference type="InterPro" id="IPR002293">
    <property type="entry name" value="AA/rel_permease1"/>
</dbReference>
<feature type="transmembrane region" description="Helical" evidence="9">
    <location>
        <begin position="152"/>
        <end position="172"/>
    </location>
</feature>
<feature type="transmembrane region" description="Helical" evidence="9">
    <location>
        <begin position="42"/>
        <end position="60"/>
    </location>
</feature>
<feature type="transmembrane region" description="Helical" evidence="9">
    <location>
        <begin position="411"/>
        <end position="429"/>
    </location>
</feature>
<dbReference type="EMBL" id="RVIJ01000055">
    <property type="protein sequence ID" value="MLW03645.1"/>
    <property type="molecule type" value="Genomic_DNA"/>
</dbReference>
<evidence type="ECO:0000256" key="6">
    <source>
        <dbReference type="ARBA" id="ARBA00022989"/>
    </source>
</evidence>
<feature type="transmembrane region" description="Helical" evidence="9">
    <location>
        <begin position="121"/>
        <end position="140"/>
    </location>
</feature>
<dbReference type="PANTHER" id="PTHR42770:SF18">
    <property type="entry name" value="ARGININE_AGMATINE ANTIPORTER"/>
    <property type="match status" value="1"/>
</dbReference>
<reference evidence="17 18" key="2">
    <citation type="submission" date="2018-06" db="EMBL/GenBank/DDBJ databases">
        <authorList>
            <consortium name="Pathogen Informatics"/>
            <person name="Doyle S."/>
        </authorList>
    </citation>
    <scope>NUCLEOTIDE SEQUENCE [LARGE SCALE GENOMIC DNA]</scope>
    <source>
        <strain evidence="17 18">NCTC6385</strain>
    </source>
</reference>
<evidence type="ECO:0000313" key="16">
    <source>
        <dbReference type="EMBL" id="OHJ50584.1"/>
    </source>
</evidence>
<dbReference type="PIRSF" id="PIRSF006060">
    <property type="entry name" value="AA_transporter"/>
    <property type="match status" value="1"/>
</dbReference>
<dbReference type="EMBL" id="RWAH01000021">
    <property type="protein sequence ID" value="MMS78567.1"/>
    <property type="molecule type" value="Genomic_DNA"/>
</dbReference>
<proteinExistence type="inferred from homology"/>
<keyword evidence="6 9" id="KW-1133">Transmembrane helix</keyword>
<keyword evidence="5 9" id="KW-0812">Transmembrane</keyword>
<dbReference type="EMBL" id="RSMR01000033">
    <property type="protein sequence ID" value="MIK94242.1"/>
    <property type="molecule type" value="Genomic_DNA"/>
</dbReference>
<dbReference type="Proteomes" id="UP000885317">
    <property type="component" value="Unassembled WGS sequence"/>
</dbReference>
<feature type="transmembrane region" description="Helical" evidence="9">
    <location>
        <begin position="12"/>
        <end position="30"/>
    </location>
</feature>
<dbReference type="Proteomes" id="UP000839834">
    <property type="component" value="Unassembled WGS sequence"/>
</dbReference>
<dbReference type="InterPro" id="IPR050367">
    <property type="entry name" value="APC_superfamily"/>
</dbReference>
<dbReference type="EMBL" id="RSUV01000009">
    <property type="protein sequence ID" value="MIV44507.1"/>
    <property type="molecule type" value="Genomic_DNA"/>
</dbReference>
<dbReference type="GO" id="GO:0005886">
    <property type="term" value="C:plasma membrane"/>
    <property type="evidence" value="ECO:0007669"/>
    <property type="project" value="UniProtKB-SubCell"/>
</dbReference>
<evidence type="ECO:0000313" key="14">
    <source>
        <dbReference type="EMBL" id="MLW03645.1"/>
    </source>
</evidence>
<protein>
    <recommendedName>
        <fullName evidence="3">Arginine/agmatine antiporter</fullName>
    </recommendedName>
</protein>
<sequence length="444" mass="47544">MKDIDSNKMGLFALILVTASNMMGSGVFLLPTNMGKIGPVSVWGWAATIIGCACLALVFVKTNFLNPKVGGIVAFANDAFGDFVGFQTGLCYWFMSWIGNVGVLVAGVAYLSYFFPILKDPTYSAILCIVFLWGFIALASLGAKVAGSTQSFTAICMLIVVLGVGIFGWFWFRPEVYGEVYNATGDSDGSAIMSAASIALWGFLGIEGAVVACGQVKNPERNVPIATVVGLLIAATCYVSSCVVIMGLVPHNLLANSPAPFADAAKYMLGDWAGNIVSALSVIACLGTMCGWLILQSEGPRAAANAGIFPKFFGETNKNDVPMKSLVFTGILMTIVFFMTMSPNASEQFKILILMSVYACLVPYIYAVIALPITMIAKGKSKSKSFYGYLFLTAVALIYCLFAMLGSGTDTLFWGCLLLQITIPLYSYVAKRKKERGEVILLNQ</sequence>
<evidence type="ECO:0000256" key="2">
    <source>
        <dbReference type="ARBA" id="ARBA00008220"/>
    </source>
</evidence>
<reference evidence="16" key="1">
    <citation type="submission" date="2016-09" db="EMBL/GenBank/DDBJ databases">
        <title>Whole genome sequencing of Salmonella enterica.</title>
        <authorList>
            <person name="Bell R."/>
        </authorList>
    </citation>
    <scope>NUCLEOTIDE SEQUENCE [LARGE SCALE GENOMIC DNA]</scope>
    <source>
        <strain evidence="16">CFSAN044929</strain>
    </source>
</reference>
<feature type="transmembrane region" description="Helical" evidence="9">
    <location>
        <begin position="225"/>
        <end position="249"/>
    </location>
</feature>
<evidence type="ECO:0000313" key="17">
    <source>
        <dbReference type="EMBL" id="SUF94049.1"/>
    </source>
</evidence>
<dbReference type="PANTHER" id="PTHR42770">
    <property type="entry name" value="AMINO ACID TRANSPORTER-RELATED"/>
    <property type="match status" value="1"/>
</dbReference>
<evidence type="ECO:0000313" key="18">
    <source>
        <dbReference type="Proteomes" id="UP000254463"/>
    </source>
</evidence>
<accession>A0A1S0ZUP1</accession>
<dbReference type="Proteomes" id="UP000885283">
    <property type="component" value="Unassembled WGS sequence"/>
</dbReference>
<dbReference type="EMBL" id="MLTE01000012">
    <property type="protein sequence ID" value="OHJ50584.1"/>
    <property type="molecule type" value="Genomic_DNA"/>
</dbReference>
<dbReference type="Gene3D" id="1.20.1740.10">
    <property type="entry name" value="Amino acid/polyamine transporter I"/>
    <property type="match status" value="1"/>
</dbReference>
<evidence type="ECO:0000313" key="10">
    <source>
        <dbReference type="EMBL" id="EAA8668043.1"/>
    </source>
</evidence>
<dbReference type="EMBL" id="UGWV01000002">
    <property type="protein sequence ID" value="SUF94049.1"/>
    <property type="molecule type" value="Genomic_DNA"/>
</dbReference>
<keyword evidence="4" id="KW-1003">Cell membrane</keyword>
<evidence type="ECO:0000256" key="9">
    <source>
        <dbReference type="SAM" id="Phobius"/>
    </source>
</evidence>
<dbReference type="Pfam" id="PF13520">
    <property type="entry name" value="AA_permease_2"/>
    <property type="match status" value="1"/>
</dbReference>
<dbReference type="RefSeq" id="WP_023248741.1">
    <property type="nucleotide sequence ID" value="NZ_CP075140.1"/>
</dbReference>
<evidence type="ECO:0000256" key="5">
    <source>
        <dbReference type="ARBA" id="ARBA00022692"/>
    </source>
</evidence>
<dbReference type="AlphaFoldDB" id="A0A1S0ZUP1"/>